<dbReference type="EMBL" id="JACHIP010000004">
    <property type="protein sequence ID" value="MBB5058639.1"/>
    <property type="molecule type" value="Genomic_DNA"/>
</dbReference>
<dbReference type="RefSeq" id="WP_184218573.1">
    <property type="nucleotide sequence ID" value="NZ_JACHIP010000004.1"/>
</dbReference>
<evidence type="ECO:0000313" key="1">
    <source>
        <dbReference type="EMBL" id="MBB5058639.1"/>
    </source>
</evidence>
<gene>
    <name evidence="1" type="ORF">HDF16_003353</name>
</gene>
<evidence type="ECO:0000313" key="2">
    <source>
        <dbReference type="Proteomes" id="UP000540989"/>
    </source>
</evidence>
<proteinExistence type="predicted"/>
<protein>
    <submittedName>
        <fullName evidence="1">Uncharacterized protein</fullName>
    </submittedName>
</protein>
<sequence>MSDSAIVNGVKRTHYHHAEAKALHGDFLLPLKHVIEPQAVAALEAAGGYLSQHALPFRSEGVVSYRAAHTQVAGNKDKKDGHGWSTVSTSVVEGLNILEVVTADRVVAQIFAEYPLEGYVPKISFLGTRFENLRIAGVPVDVKLNIDLFGDKPVGDGHYTKDTGFIGRVGRQAEKLLSFGKLEDPTLERYKLYNQGAVSGKDKDGNYTETIECSLVDQIEGTFPGSTYGHALFVPHFGTIHFATVKLLQHDFDLKGVPHKTTVELTMIDATLGCIGHGSASAASAKTNGATAP</sequence>
<comment type="caution">
    <text evidence="1">The sequence shown here is derived from an EMBL/GenBank/DDBJ whole genome shotgun (WGS) entry which is preliminary data.</text>
</comment>
<dbReference type="Proteomes" id="UP000540989">
    <property type="component" value="Unassembled WGS sequence"/>
</dbReference>
<organism evidence="1 2">
    <name type="scientific">Granulicella aggregans</name>
    <dbReference type="NCBI Taxonomy" id="474949"/>
    <lineage>
        <taxon>Bacteria</taxon>
        <taxon>Pseudomonadati</taxon>
        <taxon>Acidobacteriota</taxon>
        <taxon>Terriglobia</taxon>
        <taxon>Terriglobales</taxon>
        <taxon>Acidobacteriaceae</taxon>
        <taxon>Granulicella</taxon>
    </lineage>
</organism>
<keyword evidence="2" id="KW-1185">Reference proteome</keyword>
<dbReference type="AlphaFoldDB" id="A0A7W8E4V8"/>
<name>A0A7W8E4V8_9BACT</name>
<reference evidence="1 2" key="1">
    <citation type="submission" date="2020-08" db="EMBL/GenBank/DDBJ databases">
        <title>Genomic Encyclopedia of Type Strains, Phase IV (KMG-V): Genome sequencing to study the core and pangenomes of soil and plant-associated prokaryotes.</title>
        <authorList>
            <person name="Whitman W."/>
        </authorList>
    </citation>
    <scope>NUCLEOTIDE SEQUENCE [LARGE SCALE GENOMIC DNA]</scope>
    <source>
        <strain evidence="1 2">M8UP14</strain>
    </source>
</reference>
<accession>A0A7W8E4V8</accession>
<dbReference type="NCBIfam" id="NF040603">
    <property type="entry name" value="choice_anch_P"/>
    <property type="match status" value="1"/>
</dbReference>